<feature type="transmembrane region" description="Helical" evidence="7">
    <location>
        <begin position="127"/>
        <end position="146"/>
    </location>
</feature>
<gene>
    <name evidence="10" type="ORF">SAMN02745217_00240</name>
</gene>
<dbReference type="GO" id="GO:0005886">
    <property type="term" value="C:plasma membrane"/>
    <property type="evidence" value="ECO:0007669"/>
    <property type="project" value="UniProtKB-SubCell"/>
</dbReference>
<evidence type="ECO:0000256" key="3">
    <source>
        <dbReference type="ARBA" id="ARBA00022741"/>
    </source>
</evidence>
<feature type="transmembrane region" description="Helical" evidence="7">
    <location>
        <begin position="238"/>
        <end position="256"/>
    </location>
</feature>
<dbReference type="InterPro" id="IPR003593">
    <property type="entry name" value="AAA+_ATPase"/>
</dbReference>
<dbReference type="AlphaFoldDB" id="A0A1M7XX31"/>
<dbReference type="CDD" id="cd07346">
    <property type="entry name" value="ABC_6TM_exporters"/>
    <property type="match status" value="1"/>
</dbReference>
<dbReference type="GO" id="GO:0005524">
    <property type="term" value="F:ATP binding"/>
    <property type="evidence" value="ECO:0007669"/>
    <property type="project" value="UniProtKB-KW"/>
</dbReference>
<dbReference type="CDD" id="cd03228">
    <property type="entry name" value="ABCC_MRP_Like"/>
    <property type="match status" value="1"/>
</dbReference>
<dbReference type="InterPro" id="IPR011527">
    <property type="entry name" value="ABC1_TM_dom"/>
</dbReference>
<evidence type="ECO:0000256" key="5">
    <source>
        <dbReference type="ARBA" id="ARBA00022989"/>
    </source>
</evidence>
<dbReference type="PANTHER" id="PTHR24221:SF654">
    <property type="entry name" value="ATP-BINDING CASSETTE SUB-FAMILY B MEMBER 6"/>
    <property type="match status" value="1"/>
</dbReference>
<feature type="domain" description="ABC transmembrane type-1" evidence="9">
    <location>
        <begin position="16"/>
        <end position="270"/>
    </location>
</feature>
<evidence type="ECO:0000256" key="1">
    <source>
        <dbReference type="ARBA" id="ARBA00004651"/>
    </source>
</evidence>
<dbReference type="InterPro" id="IPR017871">
    <property type="entry name" value="ABC_transporter-like_CS"/>
</dbReference>
<dbReference type="InterPro" id="IPR039421">
    <property type="entry name" value="Type_1_exporter"/>
</dbReference>
<dbReference type="PROSITE" id="PS50893">
    <property type="entry name" value="ABC_TRANSPORTER_2"/>
    <property type="match status" value="1"/>
</dbReference>
<accession>A0A1M7XX31</accession>
<feature type="transmembrane region" description="Helical" evidence="7">
    <location>
        <begin position="12"/>
        <end position="36"/>
    </location>
</feature>
<dbReference type="SMART" id="SM00382">
    <property type="entry name" value="AAA"/>
    <property type="match status" value="1"/>
</dbReference>
<evidence type="ECO:0000256" key="7">
    <source>
        <dbReference type="SAM" id="Phobius"/>
    </source>
</evidence>
<protein>
    <submittedName>
        <fullName evidence="10">ATP-binding cassette, subfamily C</fullName>
    </submittedName>
</protein>
<evidence type="ECO:0000313" key="10">
    <source>
        <dbReference type="EMBL" id="SHO43426.1"/>
    </source>
</evidence>
<feature type="domain" description="ABC transporter" evidence="8">
    <location>
        <begin position="324"/>
        <end position="548"/>
    </location>
</feature>
<dbReference type="Gene3D" id="3.40.50.300">
    <property type="entry name" value="P-loop containing nucleotide triphosphate hydrolases"/>
    <property type="match status" value="1"/>
</dbReference>
<dbReference type="InterPro" id="IPR036640">
    <property type="entry name" value="ABC1_TM_sf"/>
</dbReference>
<dbReference type="Proteomes" id="UP000184612">
    <property type="component" value="Unassembled WGS sequence"/>
</dbReference>
<name>A0A1M7XX31_9FIRM</name>
<evidence type="ECO:0000259" key="9">
    <source>
        <dbReference type="PROSITE" id="PS50929"/>
    </source>
</evidence>
<dbReference type="GO" id="GO:0140359">
    <property type="term" value="F:ABC-type transporter activity"/>
    <property type="evidence" value="ECO:0007669"/>
    <property type="project" value="InterPro"/>
</dbReference>
<dbReference type="SUPFAM" id="SSF52540">
    <property type="entry name" value="P-loop containing nucleoside triphosphate hydrolases"/>
    <property type="match status" value="1"/>
</dbReference>
<keyword evidence="4 10" id="KW-0067">ATP-binding</keyword>
<keyword evidence="3" id="KW-0547">Nucleotide-binding</keyword>
<keyword evidence="2 7" id="KW-0812">Transmembrane</keyword>
<keyword evidence="5 7" id="KW-1133">Transmembrane helix</keyword>
<reference evidence="10 11" key="1">
    <citation type="submission" date="2016-12" db="EMBL/GenBank/DDBJ databases">
        <authorList>
            <person name="Song W.-J."/>
            <person name="Kurnit D.M."/>
        </authorList>
    </citation>
    <scope>NUCLEOTIDE SEQUENCE [LARGE SCALE GENOMIC DNA]</scope>
    <source>
        <strain evidence="10 11">DSM 12503</strain>
    </source>
</reference>
<dbReference type="OrthoDB" id="95687at2"/>
<dbReference type="InterPro" id="IPR003439">
    <property type="entry name" value="ABC_transporter-like_ATP-bd"/>
</dbReference>
<dbReference type="RefSeq" id="WP_073586987.1">
    <property type="nucleotide sequence ID" value="NZ_FRFD01000003.1"/>
</dbReference>
<evidence type="ECO:0000313" key="11">
    <source>
        <dbReference type="Proteomes" id="UP000184612"/>
    </source>
</evidence>
<dbReference type="InterPro" id="IPR027417">
    <property type="entry name" value="P-loop_NTPase"/>
</dbReference>
<dbReference type="EMBL" id="FRFD01000003">
    <property type="protein sequence ID" value="SHO43426.1"/>
    <property type="molecule type" value="Genomic_DNA"/>
</dbReference>
<dbReference type="PROSITE" id="PS50929">
    <property type="entry name" value="ABC_TM1F"/>
    <property type="match status" value="1"/>
</dbReference>
<dbReference type="PANTHER" id="PTHR24221">
    <property type="entry name" value="ATP-BINDING CASSETTE SUB-FAMILY B"/>
    <property type="match status" value="1"/>
</dbReference>
<evidence type="ECO:0000256" key="2">
    <source>
        <dbReference type="ARBA" id="ARBA00022692"/>
    </source>
</evidence>
<feature type="transmembrane region" description="Helical" evidence="7">
    <location>
        <begin position="152"/>
        <end position="170"/>
    </location>
</feature>
<dbReference type="Pfam" id="PF00664">
    <property type="entry name" value="ABC_membrane"/>
    <property type="match status" value="1"/>
</dbReference>
<dbReference type="Gene3D" id="1.20.1560.10">
    <property type="entry name" value="ABC transporter type 1, transmembrane domain"/>
    <property type="match status" value="1"/>
</dbReference>
<dbReference type="Pfam" id="PF00005">
    <property type="entry name" value="ABC_tran"/>
    <property type="match status" value="1"/>
</dbReference>
<dbReference type="STRING" id="1121345.SAMN02745217_00240"/>
<feature type="transmembrane region" description="Helical" evidence="7">
    <location>
        <begin position="48"/>
        <end position="68"/>
    </location>
</feature>
<dbReference type="PROSITE" id="PS00211">
    <property type="entry name" value="ABC_TRANSPORTER_1"/>
    <property type="match status" value="1"/>
</dbReference>
<dbReference type="GO" id="GO:0034040">
    <property type="term" value="F:ATPase-coupled lipid transmembrane transporter activity"/>
    <property type="evidence" value="ECO:0007669"/>
    <property type="project" value="TreeGrafter"/>
</dbReference>
<sequence>MKELLLRRKGKFIQYLFASFLFIGDHFAQMGIFVLLLRAIEKGDMKHFGYVVAITVLFIFYAPVNFLISRLLRIRYMRDTILDVRRQAFDKIINMPFKKFSAKSKEIYISNLINDINTFENKFFISLLNYLINMGMFLFTIIILAFLDYKLAIAMALQAGLLTALATLFTKKASALEQELSECNENFTTDMANTFSGMEILKLNHIEEKFKEKSMASITRAENKKYAAAFFTDMQKHVIRIISFASSVAVMIYLAYSFLSGMSLSMGGFLFQLCSSSGNYLINAFPMRNQMKASMTIYKKIAEPEEDREEADKGSEEFVFQDTVSIKNVSFSYGNKEILKDASFTIEKGKKYLIKGPSGAGKSTLMNLLAKTTEDYQGEISVDGTDYRCINEKSFHGKVAFVYQDVFLFEDTIRNNIALYQDIPEEKIQFAVKVCGLEGICADKKAGIDEKLSENGKNLSGGQRQRISIARAIAKEAEILFVDEGTSSLNEELGREIEKVFLKLDNTVIAISHRYYEGVTDLYDYVLEIKNGRVHQFSAQEYFQVVVA</sequence>
<organism evidence="10 11">
    <name type="scientific">Anaerocolumna xylanovorans DSM 12503</name>
    <dbReference type="NCBI Taxonomy" id="1121345"/>
    <lineage>
        <taxon>Bacteria</taxon>
        <taxon>Bacillati</taxon>
        <taxon>Bacillota</taxon>
        <taxon>Clostridia</taxon>
        <taxon>Lachnospirales</taxon>
        <taxon>Lachnospiraceae</taxon>
        <taxon>Anaerocolumna</taxon>
    </lineage>
</organism>
<proteinExistence type="predicted"/>
<keyword evidence="11" id="KW-1185">Reference proteome</keyword>
<evidence type="ECO:0000259" key="8">
    <source>
        <dbReference type="PROSITE" id="PS50893"/>
    </source>
</evidence>
<evidence type="ECO:0000256" key="4">
    <source>
        <dbReference type="ARBA" id="ARBA00022840"/>
    </source>
</evidence>
<evidence type="ECO:0000256" key="6">
    <source>
        <dbReference type="ARBA" id="ARBA00023136"/>
    </source>
</evidence>
<dbReference type="GO" id="GO:0016887">
    <property type="term" value="F:ATP hydrolysis activity"/>
    <property type="evidence" value="ECO:0007669"/>
    <property type="project" value="InterPro"/>
</dbReference>
<keyword evidence="6 7" id="KW-0472">Membrane</keyword>
<dbReference type="SUPFAM" id="SSF90123">
    <property type="entry name" value="ABC transporter transmembrane region"/>
    <property type="match status" value="1"/>
</dbReference>
<comment type="subcellular location">
    <subcellularLocation>
        <location evidence="1">Cell membrane</location>
        <topology evidence="1">Multi-pass membrane protein</topology>
    </subcellularLocation>
</comment>